<reference evidence="1 2" key="1">
    <citation type="submission" date="2019-10" db="EMBL/GenBank/DDBJ databases">
        <authorList>
            <person name="Dong K."/>
        </authorList>
    </citation>
    <scope>NUCLEOTIDE SEQUENCE [LARGE SCALE GENOMIC DNA]</scope>
    <source>
        <strain evidence="2">dk4302</strain>
    </source>
</reference>
<dbReference type="AlphaFoldDB" id="A0A5Q0QIR5"/>
<name>A0A5Q0QIR5_9SPHI</name>
<dbReference type="KEGG" id="sphe:GFH32_16600"/>
<gene>
    <name evidence="1" type="ORF">GFH32_16600</name>
</gene>
<organism evidence="1 2">
    <name type="scientific">Sphingobacterium zhuxiongii</name>
    <dbReference type="NCBI Taxonomy" id="2662364"/>
    <lineage>
        <taxon>Bacteria</taxon>
        <taxon>Pseudomonadati</taxon>
        <taxon>Bacteroidota</taxon>
        <taxon>Sphingobacteriia</taxon>
        <taxon>Sphingobacteriales</taxon>
        <taxon>Sphingobacteriaceae</taxon>
        <taxon>Sphingobacterium</taxon>
    </lineage>
</organism>
<sequence length="183" mass="21631">MSLYKDETLKEAVLNLSQKEKDKLLIRLINKDKMLIKQLHFELLEDEVDLEDRITELKAKLDGDFDVSQATIKNLPMYHNYRQLHAFLRHESGIVNEHEKITKDKLSVVECRLIILEEAFTRFPRLFEPSALAPALKLHKYIQGRMKNLLTAFDKLHEDHQFDLQNQMDYVLSFAQEHRLTLS</sequence>
<dbReference type="RefSeq" id="WP_153512669.1">
    <property type="nucleotide sequence ID" value="NZ_CP045652.1"/>
</dbReference>
<evidence type="ECO:0000313" key="1">
    <source>
        <dbReference type="EMBL" id="QGA27842.1"/>
    </source>
</evidence>
<dbReference type="EMBL" id="CP045652">
    <property type="protein sequence ID" value="QGA27842.1"/>
    <property type="molecule type" value="Genomic_DNA"/>
</dbReference>
<evidence type="ECO:0000313" key="2">
    <source>
        <dbReference type="Proteomes" id="UP000326921"/>
    </source>
</evidence>
<proteinExistence type="predicted"/>
<keyword evidence="2" id="KW-1185">Reference proteome</keyword>
<accession>A0A5Q0QIR5</accession>
<dbReference type="Proteomes" id="UP000326921">
    <property type="component" value="Chromosome"/>
</dbReference>
<protein>
    <submittedName>
        <fullName evidence="1">Uncharacterized protein</fullName>
    </submittedName>
</protein>